<protein>
    <recommendedName>
        <fullName evidence="5">Type II toxin-antitoxin system RelE/ParE family toxin</fullName>
    </recommendedName>
</protein>
<reference evidence="3 4" key="1">
    <citation type="submission" date="2017-08" db="EMBL/GenBank/DDBJ databases">
        <title>Infants hospitalized years apart are colonized by the same room-sourced microbial strains.</title>
        <authorList>
            <person name="Brooks B."/>
            <person name="Olm M.R."/>
            <person name="Firek B.A."/>
            <person name="Baker R."/>
            <person name="Thomas B.C."/>
            <person name="Morowitz M.J."/>
            <person name="Banfield J.F."/>
        </authorList>
    </citation>
    <scope>NUCLEOTIDE SEQUENCE [LARGE SCALE GENOMIC DNA]</scope>
    <source>
        <strain evidence="3">S2_005_003_R2_43</strain>
    </source>
</reference>
<dbReference type="Gene3D" id="3.30.2310.20">
    <property type="entry name" value="RelE-like"/>
    <property type="match status" value="1"/>
</dbReference>
<comment type="similarity">
    <text evidence="1">Belongs to the RelE toxin family.</text>
</comment>
<evidence type="ECO:0000256" key="1">
    <source>
        <dbReference type="ARBA" id="ARBA00006226"/>
    </source>
</evidence>
<proteinExistence type="inferred from homology"/>
<evidence type="ECO:0000256" key="2">
    <source>
        <dbReference type="ARBA" id="ARBA00022649"/>
    </source>
</evidence>
<dbReference type="Proteomes" id="UP000249577">
    <property type="component" value="Unassembled WGS sequence"/>
</dbReference>
<dbReference type="InterPro" id="IPR051803">
    <property type="entry name" value="TA_system_RelE-like_toxin"/>
</dbReference>
<accession>A0A2W5K6G1</accession>
<dbReference type="AlphaFoldDB" id="A0A2W5K6G1"/>
<keyword evidence="2" id="KW-1277">Toxin-antitoxin system</keyword>
<evidence type="ECO:0000313" key="4">
    <source>
        <dbReference type="Proteomes" id="UP000249577"/>
    </source>
</evidence>
<comment type="caution">
    <text evidence="3">The sequence shown here is derived from an EMBL/GenBank/DDBJ whole genome shotgun (WGS) entry which is preliminary data.</text>
</comment>
<evidence type="ECO:0008006" key="5">
    <source>
        <dbReference type="Google" id="ProtNLM"/>
    </source>
</evidence>
<evidence type="ECO:0000313" key="3">
    <source>
        <dbReference type="EMBL" id="PZQ10908.1"/>
    </source>
</evidence>
<dbReference type="InterPro" id="IPR035093">
    <property type="entry name" value="RelE/ParE_toxin_dom_sf"/>
</dbReference>
<gene>
    <name evidence="3" type="ORF">DI565_19170</name>
</gene>
<organism evidence="3 4">
    <name type="scientific">Ancylobacter novellus</name>
    <name type="common">Thiobacillus novellus</name>
    <dbReference type="NCBI Taxonomy" id="921"/>
    <lineage>
        <taxon>Bacteria</taxon>
        <taxon>Pseudomonadati</taxon>
        <taxon>Pseudomonadota</taxon>
        <taxon>Alphaproteobacteria</taxon>
        <taxon>Hyphomicrobiales</taxon>
        <taxon>Xanthobacteraceae</taxon>
        <taxon>Ancylobacter</taxon>
    </lineage>
</organism>
<dbReference type="EMBL" id="QFPN01000013">
    <property type="protein sequence ID" value="PZQ10908.1"/>
    <property type="molecule type" value="Genomic_DNA"/>
</dbReference>
<dbReference type="PANTHER" id="PTHR33755">
    <property type="entry name" value="TOXIN PARE1-RELATED"/>
    <property type="match status" value="1"/>
</dbReference>
<dbReference type="Pfam" id="PF05016">
    <property type="entry name" value="ParE_toxin"/>
    <property type="match status" value="1"/>
</dbReference>
<dbReference type="InterPro" id="IPR007712">
    <property type="entry name" value="RelE/ParE_toxin"/>
</dbReference>
<sequence length="96" mass="10939">MRVVVARRALRQIDEIHVYIAARRRRSADDFLNAVAAVKARLADYPYSSPLLREPDLYQSTVAGFPYVVTYRVSGNRIMILGVFHAARHPSVRSRP</sequence>
<name>A0A2W5K6G1_ANCNO</name>